<name>A0A9K3LYH9_9STRA</name>
<feature type="compositionally biased region" description="Low complexity" evidence="1">
    <location>
        <begin position="90"/>
        <end position="134"/>
    </location>
</feature>
<feature type="region of interest" description="Disordered" evidence="1">
    <location>
        <begin position="1"/>
        <end position="144"/>
    </location>
</feature>
<feature type="region of interest" description="Disordered" evidence="1">
    <location>
        <begin position="367"/>
        <end position="393"/>
    </location>
</feature>
<evidence type="ECO:0000313" key="3">
    <source>
        <dbReference type="Proteomes" id="UP000693970"/>
    </source>
</evidence>
<dbReference type="OrthoDB" id="56754at2759"/>
<feature type="region of interest" description="Disordered" evidence="1">
    <location>
        <begin position="149"/>
        <end position="168"/>
    </location>
</feature>
<comment type="caution">
    <text evidence="2">The sequence shown here is derived from an EMBL/GenBank/DDBJ whole genome shotgun (WGS) entry which is preliminary data.</text>
</comment>
<dbReference type="Proteomes" id="UP000693970">
    <property type="component" value="Unassembled WGS sequence"/>
</dbReference>
<feature type="compositionally biased region" description="Low complexity" evidence="1">
    <location>
        <begin position="189"/>
        <end position="215"/>
    </location>
</feature>
<gene>
    <name evidence="2" type="ORF">IV203_019077</name>
</gene>
<feature type="compositionally biased region" description="Polar residues" evidence="1">
    <location>
        <begin position="406"/>
        <end position="420"/>
    </location>
</feature>
<feature type="region of interest" description="Disordered" evidence="1">
    <location>
        <begin position="177"/>
        <end position="218"/>
    </location>
</feature>
<feature type="compositionally biased region" description="Acidic residues" evidence="1">
    <location>
        <begin position="1"/>
        <end position="22"/>
    </location>
</feature>
<feature type="compositionally biased region" description="Basic and acidic residues" evidence="1">
    <location>
        <begin position="26"/>
        <end position="40"/>
    </location>
</feature>
<protein>
    <submittedName>
        <fullName evidence="2">Uncharacterized protein</fullName>
    </submittedName>
</protein>
<evidence type="ECO:0000256" key="1">
    <source>
        <dbReference type="SAM" id="MobiDB-lite"/>
    </source>
</evidence>
<sequence>MKQQDSDDGSDWTEEEVIDEEGGGGRQDHVRPKASKHEGDETVFDSPVGSSAANTIRICSANESGSTSNSGGKNAVTISTTPKKSNGYTSTTMSDDINDNNINSNSNMNDLKTPTMSSSSKRPPSKSPGTSKSPARSALNKSPKMPPLVVATASLSPPPSATPARKPERQLSFANGLTISQHSHSTKGRSSIDSTRTTTTSATSTATNASTSQSRRCSRRKVQWKKSVRVNVIPNLSYFSTQEKLLTWYTADEYSLMEDECDLTSECLDARKPLWPGFCARGLESWTLDGEQRKEQHVQLAIDIVWQAQLDQWRQASNTDECWEFIRSQYLQVSKQCLKLANQLAQADEREIQPYLSSVKALEKSRRKMLGLRSRSSSRGGSSSSSKRIIRRGKVVRTVSDTTAIEKQILSQSAHGPNTRRSPRRCLSDMPSTPTKPVLRPAIKYTDDDWDQTPVAGSNRGGRRGKSRSASDAIGYVTEDNDDDETNNTYDDDDDDDTDGSSTLASSIVEAYSNKKKLANKKIEFKPKSKTKVPTSPVGSLAASITTTDSSSIIRRMRSHLSVASDESTRRRITRTAAMKVPL</sequence>
<proteinExistence type="predicted"/>
<reference evidence="2" key="2">
    <citation type="submission" date="2021-04" db="EMBL/GenBank/DDBJ databases">
        <authorList>
            <person name="Podell S."/>
        </authorList>
    </citation>
    <scope>NUCLEOTIDE SEQUENCE</scope>
    <source>
        <strain evidence="2">Hildebrandi</strain>
    </source>
</reference>
<dbReference type="EMBL" id="JAGRRH010000004">
    <property type="protein sequence ID" value="KAG7370507.1"/>
    <property type="molecule type" value="Genomic_DNA"/>
</dbReference>
<accession>A0A9K3LYH9</accession>
<feature type="compositionally biased region" description="Low complexity" evidence="1">
    <location>
        <begin position="371"/>
        <end position="387"/>
    </location>
</feature>
<feature type="compositionally biased region" description="Polar residues" evidence="1">
    <location>
        <begin position="61"/>
        <end position="89"/>
    </location>
</feature>
<feature type="region of interest" description="Disordered" evidence="1">
    <location>
        <begin position="406"/>
        <end position="501"/>
    </location>
</feature>
<keyword evidence="3" id="KW-1185">Reference proteome</keyword>
<feature type="compositionally biased region" description="Acidic residues" evidence="1">
    <location>
        <begin position="479"/>
        <end position="499"/>
    </location>
</feature>
<evidence type="ECO:0000313" key="2">
    <source>
        <dbReference type="EMBL" id="KAG7370507.1"/>
    </source>
</evidence>
<reference evidence="2" key="1">
    <citation type="journal article" date="2021" name="Sci. Rep.">
        <title>Diploid genomic architecture of Nitzschia inconspicua, an elite biomass production diatom.</title>
        <authorList>
            <person name="Oliver A."/>
            <person name="Podell S."/>
            <person name="Pinowska A."/>
            <person name="Traller J.C."/>
            <person name="Smith S.R."/>
            <person name="McClure R."/>
            <person name="Beliaev A."/>
            <person name="Bohutskyi P."/>
            <person name="Hill E.A."/>
            <person name="Rabines A."/>
            <person name="Zheng H."/>
            <person name="Allen L.Z."/>
            <person name="Kuo A."/>
            <person name="Grigoriev I.V."/>
            <person name="Allen A.E."/>
            <person name="Hazlebeck D."/>
            <person name="Allen E.E."/>
        </authorList>
    </citation>
    <scope>NUCLEOTIDE SEQUENCE</scope>
    <source>
        <strain evidence="2">Hildebrandi</strain>
    </source>
</reference>
<organism evidence="2 3">
    <name type="scientific">Nitzschia inconspicua</name>
    <dbReference type="NCBI Taxonomy" id="303405"/>
    <lineage>
        <taxon>Eukaryota</taxon>
        <taxon>Sar</taxon>
        <taxon>Stramenopiles</taxon>
        <taxon>Ochrophyta</taxon>
        <taxon>Bacillariophyta</taxon>
        <taxon>Bacillariophyceae</taxon>
        <taxon>Bacillariophycidae</taxon>
        <taxon>Bacillariales</taxon>
        <taxon>Bacillariaceae</taxon>
        <taxon>Nitzschia</taxon>
    </lineage>
</organism>
<dbReference type="AlphaFoldDB" id="A0A9K3LYH9"/>